<reference evidence="4 5" key="1">
    <citation type="submission" date="2024-08" db="EMBL/GenBank/DDBJ databases">
        <title>Whole-genome sequencing of halo(alkali)philic microorganisms from hypersaline lakes.</title>
        <authorList>
            <person name="Sorokin D.Y."/>
            <person name="Merkel A.Y."/>
            <person name="Messina E."/>
            <person name="Yakimov M."/>
        </authorList>
    </citation>
    <scope>NUCLEOTIDE SEQUENCE [LARGE SCALE GENOMIC DNA]</scope>
    <source>
        <strain evidence="4 5">AB-hyl4</strain>
    </source>
</reference>
<dbReference type="InterPro" id="IPR050057">
    <property type="entry name" value="Prokaryotic/Mito_RF"/>
</dbReference>
<feature type="domain" description="Prokaryotic-type class I peptide chain release factors" evidence="3">
    <location>
        <begin position="22"/>
        <end position="80"/>
    </location>
</feature>
<evidence type="ECO:0000313" key="5">
    <source>
        <dbReference type="Proteomes" id="UP001575105"/>
    </source>
</evidence>
<protein>
    <submittedName>
        <fullName evidence="4">Peptide chain release factor-like protein</fullName>
    </submittedName>
</protein>
<accession>A0ABV4U8S6</accession>
<organism evidence="4 5">
    <name type="scientific">Natronomicrosphaera hydrolytica</name>
    <dbReference type="NCBI Taxonomy" id="3242702"/>
    <lineage>
        <taxon>Bacteria</taxon>
        <taxon>Pseudomonadati</taxon>
        <taxon>Planctomycetota</taxon>
        <taxon>Phycisphaerae</taxon>
        <taxon>Phycisphaerales</taxon>
        <taxon>Phycisphaeraceae</taxon>
        <taxon>Natronomicrosphaera</taxon>
    </lineage>
</organism>
<evidence type="ECO:0000256" key="2">
    <source>
        <dbReference type="SAM" id="MobiDB-lite"/>
    </source>
</evidence>
<proteinExistence type="inferred from homology"/>
<dbReference type="Gene3D" id="3.30.160.20">
    <property type="match status" value="1"/>
</dbReference>
<name>A0ABV4U8S6_9BACT</name>
<sequence length="171" mass="18756">MSPDGEVHPAALPDDDLLAQCQSQRSRASGPGGQHRNKVETAIRLTHQPTGVAAQASERRSQAENRRVALRRLRLQLAMHVRRDYPATGPSPTWRERTNANRLAINPKHTDFPALLAEALDAIAAVGYDLPRAALIQGISTSQMIKLLRHEPAVLAQVNQARQDRGMGSLK</sequence>
<dbReference type="PANTHER" id="PTHR43804:SF6">
    <property type="entry name" value="CLASS I PEPTIDE CHAIN RELEASE FACTOR"/>
    <property type="match status" value="1"/>
</dbReference>
<evidence type="ECO:0000256" key="1">
    <source>
        <dbReference type="ARBA" id="ARBA00010835"/>
    </source>
</evidence>
<dbReference type="EMBL" id="JBGUBD010000007">
    <property type="protein sequence ID" value="MFA9479217.1"/>
    <property type="molecule type" value="Genomic_DNA"/>
</dbReference>
<gene>
    <name evidence="4" type="ORF">ACERK3_13075</name>
</gene>
<dbReference type="RefSeq" id="WP_425346143.1">
    <property type="nucleotide sequence ID" value="NZ_JBGUBD010000007.1"/>
</dbReference>
<dbReference type="Pfam" id="PF00472">
    <property type="entry name" value="RF-1"/>
    <property type="match status" value="1"/>
</dbReference>
<dbReference type="PANTHER" id="PTHR43804">
    <property type="entry name" value="LD18447P"/>
    <property type="match status" value="1"/>
</dbReference>
<evidence type="ECO:0000313" key="4">
    <source>
        <dbReference type="EMBL" id="MFA9479217.1"/>
    </source>
</evidence>
<comment type="caution">
    <text evidence="4">The sequence shown here is derived from an EMBL/GenBank/DDBJ whole genome shotgun (WGS) entry which is preliminary data.</text>
</comment>
<dbReference type="InterPro" id="IPR000352">
    <property type="entry name" value="Pep_chain_release_fac_I"/>
</dbReference>
<feature type="region of interest" description="Disordered" evidence="2">
    <location>
        <begin position="1"/>
        <end position="64"/>
    </location>
</feature>
<evidence type="ECO:0000259" key="3">
    <source>
        <dbReference type="Pfam" id="PF00472"/>
    </source>
</evidence>
<comment type="similarity">
    <text evidence="1">Belongs to the prokaryotic/mitochondrial release factor family.</text>
</comment>
<keyword evidence="5" id="KW-1185">Reference proteome</keyword>
<dbReference type="Proteomes" id="UP001575105">
    <property type="component" value="Unassembled WGS sequence"/>
</dbReference>
<dbReference type="SUPFAM" id="SSF75620">
    <property type="entry name" value="Release factor"/>
    <property type="match status" value="1"/>
</dbReference>
<dbReference type="InterPro" id="IPR045853">
    <property type="entry name" value="Pep_chain_release_fac_I_sf"/>
</dbReference>